<evidence type="ECO:0000313" key="8">
    <source>
        <dbReference type="EMBL" id="KAK0968418.1"/>
    </source>
</evidence>
<protein>
    <recommendedName>
        <fullName evidence="3">aldehyde dehydrogenase (NAD(+))</fullName>
        <ecNumber evidence="3">1.2.1.3</ecNumber>
    </recommendedName>
</protein>
<evidence type="ECO:0000256" key="3">
    <source>
        <dbReference type="ARBA" id="ARBA00024226"/>
    </source>
</evidence>
<dbReference type="FunFam" id="3.40.309.10:FF:000024">
    <property type="entry name" value="Betaine aldehyde dehydrogenase"/>
    <property type="match status" value="1"/>
</dbReference>
<evidence type="ECO:0000256" key="1">
    <source>
        <dbReference type="ARBA" id="ARBA00009986"/>
    </source>
</evidence>
<dbReference type="InterPro" id="IPR029510">
    <property type="entry name" value="Ald_DH_CS_GLU"/>
</dbReference>
<evidence type="ECO:0000256" key="4">
    <source>
        <dbReference type="ARBA" id="ARBA00049194"/>
    </source>
</evidence>
<dbReference type="Gene3D" id="3.40.605.10">
    <property type="entry name" value="Aldehyde Dehydrogenase, Chain A, domain 1"/>
    <property type="match status" value="1"/>
</dbReference>
<accession>A0AAN6QKB1</accession>
<dbReference type="SUPFAM" id="SSF53720">
    <property type="entry name" value="ALDH-like"/>
    <property type="match status" value="1"/>
</dbReference>
<dbReference type="InterPro" id="IPR016162">
    <property type="entry name" value="Ald_DH_N"/>
</dbReference>
<dbReference type="AlphaFoldDB" id="A0AAN6QKB1"/>
<dbReference type="InterPro" id="IPR015590">
    <property type="entry name" value="Aldehyde_DH_dom"/>
</dbReference>
<dbReference type="EC" id="1.2.1.3" evidence="3"/>
<dbReference type="PROSITE" id="PS00070">
    <property type="entry name" value="ALDEHYDE_DEHYDR_CYS"/>
    <property type="match status" value="1"/>
</dbReference>
<feature type="domain" description="Aldehyde dehydrogenase" evidence="7">
    <location>
        <begin position="116"/>
        <end position="596"/>
    </location>
</feature>
<dbReference type="FunFam" id="3.40.605.10:FF:000014">
    <property type="entry name" value="aldehyde dehydrogenase 22A1"/>
    <property type="match status" value="1"/>
</dbReference>
<dbReference type="GO" id="GO:0004029">
    <property type="term" value="F:aldehyde dehydrogenase (NAD+) activity"/>
    <property type="evidence" value="ECO:0007669"/>
    <property type="project" value="UniProtKB-EC"/>
</dbReference>
<evidence type="ECO:0000313" key="9">
    <source>
        <dbReference type="Proteomes" id="UP001175353"/>
    </source>
</evidence>
<reference evidence="8" key="1">
    <citation type="submission" date="2023-06" db="EMBL/GenBank/DDBJ databases">
        <title>Black Yeasts Isolated from many extreme environments.</title>
        <authorList>
            <person name="Coleine C."/>
            <person name="Stajich J.E."/>
            <person name="Selbmann L."/>
        </authorList>
    </citation>
    <scope>NUCLEOTIDE SEQUENCE</scope>
    <source>
        <strain evidence="8">CCFEE 5200</strain>
    </source>
</reference>
<evidence type="ECO:0000259" key="7">
    <source>
        <dbReference type="Pfam" id="PF00171"/>
    </source>
</evidence>
<dbReference type="InterPro" id="IPR016161">
    <property type="entry name" value="Ald_DH/histidinol_DH"/>
</dbReference>
<dbReference type="Gene3D" id="3.40.309.10">
    <property type="entry name" value="Aldehyde Dehydrogenase, Chain A, domain 2"/>
    <property type="match status" value="1"/>
</dbReference>
<comment type="similarity">
    <text evidence="1 6">Belongs to the aldehyde dehydrogenase family.</text>
</comment>
<feature type="active site" evidence="5">
    <location>
        <position position="353"/>
    </location>
</feature>
<dbReference type="Pfam" id="PF00171">
    <property type="entry name" value="Aldedh"/>
    <property type="match status" value="1"/>
</dbReference>
<proteinExistence type="inferred from homology"/>
<evidence type="ECO:0000256" key="6">
    <source>
        <dbReference type="RuleBase" id="RU003345"/>
    </source>
</evidence>
<dbReference type="CDD" id="cd07098">
    <property type="entry name" value="ALDH_F15-22"/>
    <property type="match status" value="1"/>
</dbReference>
<organism evidence="8 9">
    <name type="scientific">Friedmanniomyces endolithicus</name>
    <dbReference type="NCBI Taxonomy" id="329885"/>
    <lineage>
        <taxon>Eukaryota</taxon>
        <taxon>Fungi</taxon>
        <taxon>Dikarya</taxon>
        <taxon>Ascomycota</taxon>
        <taxon>Pezizomycotina</taxon>
        <taxon>Dothideomycetes</taxon>
        <taxon>Dothideomycetidae</taxon>
        <taxon>Mycosphaerellales</taxon>
        <taxon>Teratosphaeriaceae</taxon>
        <taxon>Friedmanniomyces</taxon>
    </lineage>
</organism>
<keyword evidence="2 6" id="KW-0560">Oxidoreductase</keyword>
<dbReference type="PANTHER" id="PTHR11699">
    <property type="entry name" value="ALDEHYDE DEHYDROGENASE-RELATED"/>
    <property type="match status" value="1"/>
</dbReference>
<comment type="catalytic activity">
    <reaction evidence="4">
        <text>an aldehyde + NAD(+) + H2O = a carboxylate + NADH + 2 H(+)</text>
        <dbReference type="Rhea" id="RHEA:16185"/>
        <dbReference type="ChEBI" id="CHEBI:15377"/>
        <dbReference type="ChEBI" id="CHEBI:15378"/>
        <dbReference type="ChEBI" id="CHEBI:17478"/>
        <dbReference type="ChEBI" id="CHEBI:29067"/>
        <dbReference type="ChEBI" id="CHEBI:57540"/>
        <dbReference type="ChEBI" id="CHEBI:57945"/>
        <dbReference type="EC" id="1.2.1.3"/>
    </reaction>
</comment>
<dbReference type="EMBL" id="JAUJLE010000208">
    <property type="protein sequence ID" value="KAK0968418.1"/>
    <property type="molecule type" value="Genomic_DNA"/>
</dbReference>
<keyword evidence="9" id="KW-1185">Reference proteome</keyword>
<name>A0AAN6QKB1_9PEZI</name>
<dbReference type="PROSITE" id="PS00687">
    <property type="entry name" value="ALDEHYDE_DEHYDR_GLU"/>
    <property type="match status" value="1"/>
</dbReference>
<evidence type="ECO:0000256" key="2">
    <source>
        <dbReference type="ARBA" id="ARBA00023002"/>
    </source>
</evidence>
<evidence type="ECO:0000256" key="5">
    <source>
        <dbReference type="PROSITE-ProRule" id="PRU10007"/>
    </source>
</evidence>
<dbReference type="Proteomes" id="UP001175353">
    <property type="component" value="Unassembled WGS sequence"/>
</dbReference>
<comment type="caution">
    <text evidence="8">The sequence shown here is derived from an EMBL/GenBank/DDBJ whole genome shotgun (WGS) entry which is preliminary data.</text>
</comment>
<dbReference type="InterPro" id="IPR016163">
    <property type="entry name" value="Ald_DH_C"/>
</dbReference>
<dbReference type="InterPro" id="IPR016160">
    <property type="entry name" value="Ald_DH_CS_CYS"/>
</dbReference>
<sequence length="652" mass="70493">MPVDAIANPECGLGKHMQKFGMGPASFVSSEEQLHTRLLLSNPMDFLTAIAASPDATTATTVLIAVFAAWLSYRLLRTDPGIAVAFTVPAPEQCQPGWQGKVLDHPSIRTTEPSGSSAIQCYAPATGQLLGLVNPVTPNGIDRAVSKATEAQLAWAQTTFAQRRRVLKTLLTFVLDNQEVIVRAACLDSGKTRVDALFGEVLVTAEKLKWTIDHGERALKAERRPTNLLMFYKRNEVRYEPLGVVAACVSWNYPFHNLLGPIISALFTGNAIIVKNSEQTAWSSAYYCSIVRSALSACGHNPDLVHAVSCWPDTAAHLTSHRRIRHLTFIGSRPVADQVARSAATVLTPMCVELGGKDAAIVLDNPQGRSVSESEIQRVASIIMRGVFQSAGQNCIGIERVIAMPQAYDRLLKLLTPRIAALRVGDDLTSEDGTIDVGAMISSASLNHERIINRAVEAGARLLVGGKRYEHPTYPQGHYFTPTLLADVTPSMRIAQEEVFAPICTLMRASTVESALAIANSTSYDLGCSVFGPTNSAAARANLEYIVNGVRAGMVAINDFAAFYAVQLPFGGVRGSGYGRFAGEEGLRGLCNVKSICVDWWPGLIKTGIPGKLDYPQRKGSWAMGRGVVEVGYGEGWRRRVQGLRRIVGMEG</sequence>
<gene>
    <name evidence="8" type="primary">MSC7_3</name>
    <name evidence="8" type="ORF">LTR91_016763</name>
</gene>